<keyword evidence="3" id="KW-1185">Reference proteome</keyword>
<accession>A0ABC9BXF5</accession>
<evidence type="ECO:0000313" key="2">
    <source>
        <dbReference type="EMBL" id="CAL5010508.1"/>
    </source>
</evidence>
<dbReference type="EMBL" id="OZ075138">
    <property type="protein sequence ID" value="CAL5010508.1"/>
    <property type="molecule type" value="Genomic_DNA"/>
</dbReference>
<dbReference type="Proteomes" id="UP001497457">
    <property type="component" value="Chromosome 28b"/>
</dbReference>
<dbReference type="AlphaFoldDB" id="A0ABC9BXF5"/>
<proteinExistence type="predicted"/>
<gene>
    <name evidence="2" type="ORF">URODEC1_LOCUS70034</name>
</gene>
<sequence>MVYDAAAAVALRDQSQLRSREGKGGGGARRRRQQQQVEEEKAAVRCGVLRILRRVFRLSVAPAPSDKK</sequence>
<reference evidence="2" key="1">
    <citation type="submission" date="2024-10" db="EMBL/GenBank/DDBJ databases">
        <authorList>
            <person name="Ryan C."/>
        </authorList>
    </citation>
    <scope>NUCLEOTIDE SEQUENCE [LARGE SCALE GENOMIC DNA]</scope>
</reference>
<protein>
    <submittedName>
        <fullName evidence="2">Uncharacterized protein</fullName>
    </submittedName>
</protein>
<name>A0ABC9BXF5_9POAL</name>
<organism evidence="2 3">
    <name type="scientific">Urochloa decumbens</name>
    <dbReference type="NCBI Taxonomy" id="240449"/>
    <lineage>
        <taxon>Eukaryota</taxon>
        <taxon>Viridiplantae</taxon>
        <taxon>Streptophyta</taxon>
        <taxon>Embryophyta</taxon>
        <taxon>Tracheophyta</taxon>
        <taxon>Spermatophyta</taxon>
        <taxon>Magnoliopsida</taxon>
        <taxon>Liliopsida</taxon>
        <taxon>Poales</taxon>
        <taxon>Poaceae</taxon>
        <taxon>PACMAD clade</taxon>
        <taxon>Panicoideae</taxon>
        <taxon>Panicodae</taxon>
        <taxon>Paniceae</taxon>
        <taxon>Melinidinae</taxon>
        <taxon>Urochloa</taxon>
    </lineage>
</organism>
<evidence type="ECO:0000313" key="3">
    <source>
        <dbReference type="Proteomes" id="UP001497457"/>
    </source>
</evidence>
<feature type="region of interest" description="Disordered" evidence="1">
    <location>
        <begin position="10"/>
        <end position="41"/>
    </location>
</feature>
<evidence type="ECO:0000256" key="1">
    <source>
        <dbReference type="SAM" id="MobiDB-lite"/>
    </source>
</evidence>